<evidence type="ECO:0000256" key="2">
    <source>
        <dbReference type="SAM" id="SignalP"/>
    </source>
</evidence>
<feature type="chain" id="PRO_5041317185" evidence="2">
    <location>
        <begin position="16"/>
        <end position="170"/>
    </location>
</feature>
<dbReference type="Proteomes" id="UP001172101">
    <property type="component" value="Unassembled WGS sequence"/>
</dbReference>
<reference evidence="3" key="1">
    <citation type="submission" date="2023-06" db="EMBL/GenBank/DDBJ databases">
        <title>Genome-scale phylogeny and comparative genomics of the fungal order Sordariales.</title>
        <authorList>
            <consortium name="Lawrence Berkeley National Laboratory"/>
            <person name="Hensen N."/>
            <person name="Bonometti L."/>
            <person name="Westerberg I."/>
            <person name="Brannstrom I.O."/>
            <person name="Guillou S."/>
            <person name="Cros-Aarteil S."/>
            <person name="Calhoun S."/>
            <person name="Haridas S."/>
            <person name="Kuo A."/>
            <person name="Mondo S."/>
            <person name="Pangilinan J."/>
            <person name="Riley R."/>
            <person name="LaButti K."/>
            <person name="Andreopoulos B."/>
            <person name="Lipzen A."/>
            <person name="Chen C."/>
            <person name="Yanf M."/>
            <person name="Daum C."/>
            <person name="Ng V."/>
            <person name="Clum A."/>
            <person name="Steindorff A."/>
            <person name="Ohm R."/>
            <person name="Martin F."/>
            <person name="Silar P."/>
            <person name="Natvig D."/>
            <person name="Lalanne C."/>
            <person name="Gautier V."/>
            <person name="Ament-velasquez S.L."/>
            <person name="Kruys A."/>
            <person name="Hutchinson M.I."/>
            <person name="Powell A.J."/>
            <person name="Barry K."/>
            <person name="Miller A.N."/>
            <person name="Grigoriev I.V."/>
            <person name="Debuchy R."/>
            <person name="Gladieux P."/>
            <person name="Thoren M.H."/>
            <person name="Johannesson H."/>
        </authorList>
    </citation>
    <scope>NUCLEOTIDE SEQUENCE</scope>
    <source>
        <strain evidence="3">SMH2392-1A</strain>
    </source>
</reference>
<keyword evidence="2" id="KW-0732">Signal</keyword>
<feature type="signal peptide" evidence="2">
    <location>
        <begin position="1"/>
        <end position="15"/>
    </location>
</feature>
<dbReference type="GeneID" id="85322643"/>
<feature type="transmembrane region" description="Helical" evidence="1">
    <location>
        <begin position="142"/>
        <end position="165"/>
    </location>
</feature>
<protein>
    <submittedName>
        <fullName evidence="3">Uncharacterized protein</fullName>
    </submittedName>
</protein>
<sequence length="170" mass="18527">MALIFAVWVGQTALGVLVPPHIMGNAAPVDPMAIYIPEPFTQLFVHRCKPVGLHIGLPLLSAETTTDKHIFDAGNSSVHADLDYLITAAFVATANVLTDTTLYPTTAEQQVRNFARGDESHQQSPPDGIGEFVVWSPDIITVSVPIIIVLPTFFVATIFFSFYMITDNNN</sequence>
<keyword evidence="1" id="KW-1133">Transmembrane helix</keyword>
<comment type="caution">
    <text evidence="3">The sequence shown here is derived from an EMBL/GenBank/DDBJ whole genome shotgun (WGS) entry which is preliminary data.</text>
</comment>
<keyword evidence="4" id="KW-1185">Reference proteome</keyword>
<evidence type="ECO:0000256" key="1">
    <source>
        <dbReference type="SAM" id="Phobius"/>
    </source>
</evidence>
<keyword evidence="1" id="KW-0472">Membrane</keyword>
<name>A0AA40B3R8_9PEZI</name>
<dbReference type="RefSeq" id="XP_060299921.1">
    <property type="nucleotide sequence ID" value="XM_060439373.1"/>
</dbReference>
<evidence type="ECO:0000313" key="3">
    <source>
        <dbReference type="EMBL" id="KAK0727065.1"/>
    </source>
</evidence>
<keyword evidence="1" id="KW-0812">Transmembrane</keyword>
<gene>
    <name evidence="3" type="ORF">B0T26DRAFT_671783</name>
</gene>
<organism evidence="3 4">
    <name type="scientific">Lasiosphaeria miniovina</name>
    <dbReference type="NCBI Taxonomy" id="1954250"/>
    <lineage>
        <taxon>Eukaryota</taxon>
        <taxon>Fungi</taxon>
        <taxon>Dikarya</taxon>
        <taxon>Ascomycota</taxon>
        <taxon>Pezizomycotina</taxon>
        <taxon>Sordariomycetes</taxon>
        <taxon>Sordariomycetidae</taxon>
        <taxon>Sordariales</taxon>
        <taxon>Lasiosphaeriaceae</taxon>
        <taxon>Lasiosphaeria</taxon>
    </lineage>
</organism>
<proteinExistence type="predicted"/>
<dbReference type="AlphaFoldDB" id="A0AA40B3R8"/>
<evidence type="ECO:0000313" key="4">
    <source>
        <dbReference type="Proteomes" id="UP001172101"/>
    </source>
</evidence>
<dbReference type="EMBL" id="JAUIRO010000002">
    <property type="protein sequence ID" value="KAK0727065.1"/>
    <property type="molecule type" value="Genomic_DNA"/>
</dbReference>
<accession>A0AA40B3R8</accession>